<organism evidence="10 11">
    <name type="scientific">Desulforhopalus singaporensis</name>
    <dbReference type="NCBI Taxonomy" id="91360"/>
    <lineage>
        <taxon>Bacteria</taxon>
        <taxon>Pseudomonadati</taxon>
        <taxon>Thermodesulfobacteriota</taxon>
        <taxon>Desulfobulbia</taxon>
        <taxon>Desulfobulbales</taxon>
        <taxon>Desulfocapsaceae</taxon>
        <taxon>Desulforhopalus</taxon>
    </lineage>
</organism>
<keyword evidence="4" id="KW-0479">Metal-binding</keyword>
<dbReference type="Gene3D" id="1.10.599.10">
    <property type="entry name" value="Aldehyde Ferredoxin Oxidoreductase Protein, subunit A, domain 3"/>
    <property type="match status" value="1"/>
</dbReference>
<dbReference type="InterPro" id="IPR013984">
    <property type="entry name" value="Ald_Fedxn_OxRdtase_dom2"/>
</dbReference>
<keyword evidence="3" id="KW-0004">4Fe-4S</keyword>
<evidence type="ECO:0000256" key="2">
    <source>
        <dbReference type="ARBA" id="ARBA00011032"/>
    </source>
</evidence>
<evidence type="ECO:0000313" key="10">
    <source>
        <dbReference type="EMBL" id="SDP79606.1"/>
    </source>
</evidence>
<sequence>MKGFFNKILHIDLTDQTYFEEAVSDEICKKYLGGKGLAAHLLLKYNKPGVDPFSSENHLIFALGPMNDTRIWGSSRWGVYTKSPQTGIFSESYSGGKVAEPMSRTGFDAFVLKGKAKHPVYLEVSDSGVVFHDATDIWGADAYQTQDIVAERVDNKEAGILVIGPAAENQVRFAVIANNYWRHAGRSGAGAVMGSKNVKALAFHGSRKREVANPEEELKFVKKWSLKSRELPVVKFFKKLGTPGMVDIINGIEAFPAKYWSQGKVDHKDAISAETLNREFSVKPNACRRCFMACGRMTTIEKGVYKGLRIEGPEYETIFAFGGLCMVKQLDEIMHLNDVCDRLGMDTITAGNLAGFAIEAKMRGKIDDPLEYGNTQAISALLTDIANKEGTGAILAEGIRYAAKLWDMEDIAVHVKGMEPAGYDPRILKSMGLAYATSARGACHARTTAFKGELSGVCEFDQIKGKAAMLVDFEDRLTLMDAMVGCRFYRDIYLWEEFSEIVGITTGMELDKNGLQRIAADIQNATRYFNLREGITQEDDKLPERFHKEGIGSEKKVISKEDFEQLKSDYYRIRGWDEHGTPKISEE</sequence>
<dbReference type="Gene3D" id="1.10.569.10">
    <property type="entry name" value="Aldehyde Ferredoxin Oxidoreductase Protein, subunit A, domain 2"/>
    <property type="match status" value="1"/>
</dbReference>
<dbReference type="InterPro" id="IPR051919">
    <property type="entry name" value="W-dependent_AOR"/>
</dbReference>
<evidence type="ECO:0000256" key="8">
    <source>
        <dbReference type="ARBA" id="ARBA00049934"/>
    </source>
</evidence>
<dbReference type="InterPro" id="IPR036021">
    <property type="entry name" value="Tungsten_al_ferr_oxy-like_C"/>
</dbReference>
<comment type="cofactor">
    <cofactor evidence="1">
        <name>[4Fe-4S] cluster</name>
        <dbReference type="ChEBI" id="CHEBI:49883"/>
    </cofactor>
</comment>
<feature type="domain" description="Aldehyde ferredoxin oxidoreductase N-terminal" evidence="9">
    <location>
        <begin position="4"/>
        <end position="207"/>
    </location>
</feature>
<dbReference type="EMBL" id="FNJI01000055">
    <property type="protein sequence ID" value="SDP79606.1"/>
    <property type="molecule type" value="Genomic_DNA"/>
</dbReference>
<comment type="similarity">
    <text evidence="2">Belongs to the AOR/FOR family.</text>
</comment>
<evidence type="ECO:0000256" key="4">
    <source>
        <dbReference type="ARBA" id="ARBA00022723"/>
    </source>
</evidence>
<protein>
    <submittedName>
        <fullName evidence="10">Aldehyde:ferredoxin oxidoreductase</fullName>
    </submittedName>
</protein>
<dbReference type="Proteomes" id="UP000199073">
    <property type="component" value="Unassembled WGS sequence"/>
</dbReference>
<gene>
    <name evidence="10" type="ORF">SAMN05660330_04147</name>
</gene>
<dbReference type="GO" id="GO:0051539">
    <property type="term" value="F:4 iron, 4 sulfur cluster binding"/>
    <property type="evidence" value="ECO:0007669"/>
    <property type="project" value="UniProtKB-KW"/>
</dbReference>
<dbReference type="GO" id="GO:0046872">
    <property type="term" value="F:metal ion binding"/>
    <property type="evidence" value="ECO:0007669"/>
    <property type="project" value="UniProtKB-KW"/>
</dbReference>
<comment type="cofactor">
    <cofactor evidence="8">
        <name>tungstopterin</name>
        <dbReference type="ChEBI" id="CHEBI:30402"/>
    </cofactor>
</comment>
<dbReference type="InterPro" id="IPR013985">
    <property type="entry name" value="Ald_Fedxn_OxRdtase_dom3"/>
</dbReference>
<accession>A0A1H0VNC9</accession>
<reference evidence="10 11" key="1">
    <citation type="submission" date="2016-10" db="EMBL/GenBank/DDBJ databases">
        <authorList>
            <person name="de Groot N.N."/>
        </authorList>
    </citation>
    <scope>NUCLEOTIDE SEQUENCE [LARGE SCALE GENOMIC DNA]</scope>
    <source>
        <strain evidence="10 11">DSM 12130</strain>
    </source>
</reference>
<evidence type="ECO:0000256" key="5">
    <source>
        <dbReference type="ARBA" id="ARBA00023002"/>
    </source>
</evidence>
<keyword evidence="5" id="KW-0560">Oxidoreductase</keyword>
<evidence type="ECO:0000256" key="1">
    <source>
        <dbReference type="ARBA" id="ARBA00001966"/>
    </source>
</evidence>
<dbReference type="Pfam" id="PF01314">
    <property type="entry name" value="AFOR_C"/>
    <property type="match status" value="1"/>
</dbReference>
<dbReference type="PANTHER" id="PTHR30038:SF9">
    <property type="entry name" value="ALDEHYDE FERREDOXIN OXIDOREDUCTASE"/>
    <property type="match status" value="1"/>
</dbReference>
<dbReference type="InterPro" id="IPR013983">
    <property type="entry name" value="Ald_Fedxn_OxRdtase_N"/>
</dbReference>
<evidence type="ECO:0000256" key="3">
    <source>
        <dbReference type="ARBA" id="ARBA00022485"/>
    </source>
</evidence>
<dbReference type="STRING" id="91360.SAMN05660330_04147"/>
<keyword evidence="11" id="KW-1185">Reference proteome</keyword>
<dbReference type="PANTHER" id="PTHR30038">
    <property type="entry name" value="ALDEHYDE FERREDOXIN OXIDOREDUCTASE"/>
    <property type="match status" value="1"/>
</dbReference>
<dbReference type="SUPFAM" id="SSF56228">
    <property type="entry name" value="Aldehyde ferredoxin oxidoreductase, N-terminal domain"/>
    <property type="match status" value="1"/>
</dbReference>
<dbReference type="RefSeq" id="WP_092226012.1">
    <property type="nucleotide sequence ID" value="NZ_FNJI01000055.1"/>
</dbReference>
<name>A0A1H0VNC9_9BACT</name>
<evidence type="ECO:0000256" key="7">
    <source>
        <dbReference type="ARBA" id="ARBA00023014"/>
    </source>
</evidence>
<dbReference type="Gene3D" id="3.60.9.10">
    <property type="entry name" value="Aldehyde ferredoxin oxidoreductase, N-terminal domain"/>
    <property type="match status" value="1"/>
</dbReference>
<dbReference type="SUPFAM" id="SSF48310">
    <property type="entry name" value="Aldehyde ferredoxin oxidoreductase, C-terminal domains"/>
    <property type="match status" value="1"/>
</dbReference>
<dbReference type="AlphaFoldDB" id="A0A1H0VNC9"/>
<dbReference type="InterPro" id="IPR036503">
    <property type="entry name" value="Ald_Fedxn_OxRdtase_N_sf"/>
</dbReference>
<dbReference type="InterPro" id="IPR001203">
    <property type="entry name" value="OxRdtase_Ald_Fedxn_C"/>
</dbReference>
<keyword evidence="6" id="KW-0408">Iron</keyword>
<evidence type="ECO:0000259" key="9">
    <source>
        <dbReference type="SMART" id="SM00790"/>
    </source>
</evidence>
<evidence type="ECO:0000256" key="6">
    <source>
        <dbReference type="ARBA" id="ARBA00023004"/>
    </source>
</evidence>
<dbReference type="GO" id="GO:0009055">
    <property type="term" value="F:electron transfer activity"/>
    <property type="evidence" value="ECO:0007669"/>
    <property type="project" value="InterPro"/>
</dbReference>
<proteinExistence type="inferred from homology"/>
<dbReference type="OrthoDB" id="9763894at2"/>
<dbReference type="Pfam" id="PF02730">
    <property type="entry name" value="AFOR_N"/>
    <property type="match status" value="1"/>
</dbReference>
<dbReference type="SMART" id="SM00790">
    <property type="entry name" value="AFOR_N"/>
    <property type="match status" value="1"/>
</dbReference>
<evidence type="ECO:0000313" key="11">
    <source>
        <dbReference type="Proteomes" id="UP000199073"/>
    </source>
</evidence>
<keyword evidence="7" id="KW-0411">Iron-sulfur</keyword>
<dbReference type="GO" id="GO:0016625">
    <property type="term" value="F:oxidoreductase activity, acting on the aldehyde or oxo group of donors, iron-sulfur protein as acceptor"/>
    <property type="evidence" value="ECO:0007669"/>
    <property type="project" value="InterPro"/>
</dbReference>